<protein>
    <submittedName>
        <fullName evidence="1">Uncharacterized protein</fullName>
    </submittedName>
</protein>
<reference evidence="1" key="1">
    <citation type="journal article" date="2020" name="Stud. Mycol.">
        <title>101 Dothideomycetes genomes: a test case for predicting lifestyles and emergence of pathogens.</title>
        <authorList>
            <person name="Haridas S."/>
            <person name="Albert R."/>
            <person name="Binder M."/>
            <person name="Bloem J."/>
            <person name="Labutti K."/>
            <person name="Salamov A."/>
            <person name="Andreopoulos B."/>
            <person name="Baker S."/>
            <person name="Barry K."/>
            <person name="Bills G."/>
            <person name="Bluhm B."/>
            <person name="Cannon C."/>
            <person name="Castanera R."/>
            <person name="Culley D."/>
            <person name="Daum C."/>
            <person name="Ezra D."/>
            <person name="Gonzalez J."/>
            <person name="Henrissat B."/>
            <person name="Kuo A."/>
            <person name="Liang C."/>
            <person name="Lipzen A."/>
            <person name="Lutzoni F."/>
            <person name="Magnuson J."/>
            <person name="Mondo S."/>
            <person name="Nolan M."/>
            <person name="Ohm R."/>
            <person name="Pangilinan J."/>
            <person name="Park H.-J."/>
            <person name="Ramirez L."/>
            <person name="Alfaro M."/>
            <person name="Sun H."/>
            <person name="Tritt A."/>
            <person name="Yoshinaga Y."/>
            <person name="Zwiers L.-H."/>
            <person name="Turgeon B."/>
            <person name="Goodwin S."/>
            <person name="Spatafora J."/>
            <person name="Crous P."/>
            <person name="Grigoriev I."/>
        </authorList>
    </citation>
    <scope>NUCLEOTIDE SEQUENCE</scope>
    <source>
        <strain evidence="1">SCOH1-5</strain>
    </source>
</reference>
<evidence type="ECO:0000313" key="2">
    <source>
        <dbReference type="Proteomes" id="UP000799539"/>
    </source>
</evidence>
<gene>
    <name evidence="1" type="ORF">CERZMDRAFT_96896</name>
</gene>
<evidence type="ECO:0000313" key="1">
    <source>
        <dbReference type="EMBL" id="KAF2213233.1"/>
    </source>
</evidence>
<dbReference type="EMBL" id="ML992671">
    <property type="protein sequence ID" value="KAF2213233.1"/>
    <property type="molecule type" value="Genomic_DNA"/>
</dbReference>
<name>A0A6A6FIK0_9PEZI</name>
<keyword evidence="2" id="KW-1185">Reference proteome</keyword>
<dbReference type="AlphaFoldDB" id="A0A6A6FIK0"/>
<proteinExistence type="predicted"/>
<accession>A0A6A6FIK0</accession>
<sequence>MGAPQSVAACGAEQTGDWRLSTLSRCRTRRFCCLLNGKRKVPLMKAGGCFAQSCCARSAPAGTPQPTAMIGIVIITLAYASVLVDSFARERLKERFSTRKFVQSVFGTRHIGPMISKGWQTDHVLALIRDDLEGLHLIAVNLDEWTAGNVPSIMRCTGNMPDVHGEFITRNLGPGVPFRDFELWERTLYGLAMRHLRAICLCAGTGKRTKRNNSTTLV</sequence>
<dbReference type="Proteomes" id="UP000799539">
    <property type="component" value="Unassembled WGS sequence"/>
</dbReference>
<organism evidence="1 2">
    <name type="scientific">Cercospora zeae-maydis SCOH1-5</name>
    <dbReference type="NCBI Taxonomy" id="717836"/>
    <lineage>
        <taxon>Eukaryota</taxon>
        <taxon>Fungi</taxon>
        <taxon>Dikarya</taxon>
        <taxon>Ascomycota</taxon>
        <taxon>Pezizomycotina</taxon>
        <taxon>Dothideomycetes</taxon>
        <taxon>Dothideomycetidae</taxon>
        <taxon>Mycosphaerellales</taxon>
        <taxon>Mycosphaerellaceae</taxon>
        <taxon>Cercospora</taxon>
    </lineage>
</organism>